<dbReference type="Proteomes" id="UP000529417">
    <property type="component" value="Unassembled WGS sequence"/>
</dbReference>
<evidence type="ECO:0000313" key="2">
    <source>
        <dbReference type="Proteomes" id="UP000529417"/>
    </source>
</evidence>
<organism evidence="1 2">
    <name type="scientific">Rhabdonatronobacter sediminivivens</name>
    <dbReference type="NCBI Taxonomy" id="2743469"/>
    <lineage>
        <taxon>Bacteria</taxon>
        <taxon>Pseudomonadati</taxon>
        <taxon>Pseudomonadota</taxon>
        <taxon>Alphaproteobacteria</taxon>
        <taxon>Rhodobacterales</taxon>
        <taxon>Paracoccaceae</taxon>
        <taxon>Rhabdonatronobacter</taxon>
    </lineage>
</organism>
<reference evidence="1 2" key="1">
    <citation type="journal article" date="2000" name="Arch. Microbiol.">
        <title>Rhodobaca bogoriensis gen. nov. and sp. nov., an alkaliphilic purple nonsulfur bacterium from African Rift Valley soda lakes.</title>
        <authorList>
            <person name="Milford A.D."/>
            <person name="Achenbach L.A."/>
            <person name="Jung D.O."/>
            <person name="Madigan M.T."/>
        </authorList>
    </citation>
    <scope>NUCLEOTIDE SEQUENCE [LARGE SCALE GENOMIC DNA]</scope>
    <source>
        <strain evidence="1 2">2376</strain>
    </source>
</reference>
<dbReference type="EMBL" id="JACBXS010000052">
    <property type="protein sequence ID" value="NYS26562.1"/>
    <property type="molecule type" value="Genomic_DNA"/>
</dbReference>
<name>A0A7Z0I242_9RHOB</name>
<proteinExistence type="predicted"/>
<sequence length="309" mass="36314">MNRNDAEKLMLLPVVGKLFFEPAYFVYKYFVEYRPWLSDRRAVERLFEREMGYRPDLDDPKTFNEKIQWIKLHDRCPQKVICADKFRSREFVAERAGKEYTIPCLMVTEDPEDITVDKLPDQPCVIKTNHDQGTVFIVKDKAKADLGEVRGRLRIALRRNLYHAKREWHYGEVPRRIVVEPLLVSDDGNDLRDYRAYCFNGWPEIIQVESDRFSGHKRNIYKPDWRRIEVEYGYPVGEWEPAPACLDELLDISRKLAAPFLFVRVDFYIVNGRPKVGELTFLPASGLKPFSPSEFDRELGDMLDLPEAT</sequence>
<dbReference type="AlphaFoldDB" id="A0A7Z0I242"/>
<gene>
    <name evidence="1" type="ORF">HUK65_16370</name>
</gene>
<comment type="caution">
    <text evidence="1">The sequence shown here is derived from an EMBL/GenBank/DDBJ whole genome shotgun (WGS) entry which is preliminary data.</text>
</comment>
<keyword evidence="2" id="KW-1185">Reference proteome</keyword>
<accession>A0A7Z0I242</accession>
<protein>
    <recommendedName>
        <fullName evidence="3">Teichuronopeptide biosynthesis TupA-like protein</fullName>
    </recommendedName>
</protein>
<evidence type="ECO:0008006" key="3">
    <source>
        <dbReference type="Google" id="ProtNLM"/>
    </source>
</evidence>
<dbReference type="InterPro" id="IPR029465">
    <property type="entry name" value="ATPgrasp_TupA"/>
</dbReference>
<evidence type="ECO:0000313" key="1">
    <source>
        <dbReference type="EMBL" id="NYS26562.1"/>
    </source>
</evidence>
<dbReference type="Pfam" id="PF14305">
    <property type="entry name" value="ATPgrasp_TupA"/>
    <property type="match status" value="1"/>
</dbReference>